<dbReference type="InterPro" id="IPR009057">
    <property type="entry name" value="Homeodomain-like_sf"/>
</dbReference>
<evidence type="ECO:0000313" key="15">
    <source>
        <dbReference type="Proteomes" id="UP001178508"/>
    </source>
</evidence>
<evidence type="ECO:0000256" key="6">
    <source>
        <dbReference type="ARBA" id="ARBA00023155"/>
    </source>
</evidence>
<dbReference type="InterPro" id="IPR050848">
    <property type="entry name" value="Homeobox_TF"/>
</dbReference>
<organism evidence="14 15">
    <name type="scientific">Xyrichtys novacula</name>
    <name type="common">Pearly razorfish</name>
    <name type="synonym">Hemipteronotus novacula</name>
    <dbReference type="NCBI Taxonomy" id="13765"/>
    <lineage>
        <taxon>Eukaryota</taxon>
        <taxon>Metazoa</taxon>
        <taxon>Chordata</taxon>
        <taxon>Craniata</taxon>
        <taxon>Vertebrata</taxon>
        <taxon>Euteleostomi</taxon>
        <taxon>Actinopterygii</taxon>
        <taxon>Neopterygii</taxon>
        <taxon>Teleostei</taxon>
        <taxon>Neoteleostei</taxon>
        <taxon>Acanthomorphata</taxon>
        <taxon>Eupercaria</taxon>
        <taxon>Labriformes</taxon>
        <taxon>Labridae</taxon>
        <taxon>Xyrichtys</taxon>
    </lineage>
</organism>
<keyword evidence="6 10" id="KW-0371">Homeobox</keyword>
<keyword evidence="7" id="KW-0804">Transcription</keyword>
<gene>
    <name evidence="14" type="ORF">XNOV1_A018043</name>
</gene>
<evidence type="ECO:0000259" key="13">
    <source>
        <dbReference type="PROSITE" id="PS50071"/>
    </source>
</evidence>
<evidence type="ECO:0000256" key="9">
    <source>
        <dbReference type="ARBA" id="ARBA00038196"/>
    </source>
</evidence>
<evidence type="ECO:0000256" key="3">
    <source>
        <dbReference type="ARBA" id="ARBA00022473"/>
    </source>
</evidence>
<evidence type="ECO:0000256" key="12">
    <source>
        <dbReference type="SAM" id="MobiDB-lite"/>
    </source>
</evidence>
<dbReference type="AlphaFoldDB" id="A0AAV1G161"/>
<feature type="domain" description="Homeobox" evidence="13">
    <location>
        <begin position="66"/>
        <end position="126"/>
    </location>
</feature>
<keyword evidence="3" id="KW-0217">Developmental protein</keyword>
<evidence type="ECO:0000256" key="2">
    <source>
        <dbReference type="ARBA" id="ARBA00004123"/>
    </source>
</evidence>
<dbReference type="Proteomes" id="UP001178508">
    <property type="component" value="Chromosome 11"/>
</dbReference>
<dbReference type="PROSITE" id="PS50071">
    <property type="entry name" value="HOMEOBOX_2"/>
    <property type="match status" value="1"/>
</dbReference>
<feature type="region of interest" description="Disordered" evidence="12">
    <location>
        <begin position="22"/>
        <end position="69"/>
    </location>
</feature>
<dbReference type="SMART" id="SM00389">
    <property type="entry name" value="HOX"/>
    <property type="match status" value="1"/>
</dbReference>
<dbReference type="CDD" id="cd00086">
    <property type="entry name" value="homeodomain"/>
    <property type="match status" value="1"/>
</dbReference>
<evidence type="ECO:0000256" key="4">
    <source>
        <dbReference type="ARBA" id="ARBA00023015"/>
    </source>
</evidence>
<keyword evidence="8 10" id="KW-0539">Nucleus</keyword>
<dbReference type="Gene3D" id="1.10.10.60">
    <property type="entry name" value="Homeodomain-like"/>
    <property type="match status" value="1"/>
</dbReference>
<evidence type="ECO:0000256" key="1">
    <source>
        <dbReference type="ARBA" id="ARBA00003263"/>
    </source>
</evidence>
<evidence type="ECO:0000256" key="11">
    <source>
        <dbReference type="RuleBase" id="RU000682"/>
    </source>
</evidence>
<keyword evidence="15" id="KW-1185">Reference proteome</keyword>
<reference evidence="14" key="1">
    <citation type="submission" date="2023-08" db="EMBL/GenBank/DDBJ databases">
        <authorList>
            <person name="Alioto T."/>
            <person name="Alioto T."/>
            <person name="Gomez Garrido J."/>
        </authorList>
    </citation>
    <scope>NUCLEOTIDE SEQUENCE</scope>
</reference>
<comment type="function">
    <text evidence="1">Sequence-specific transcription factor which is part of a developmental regulatory system that provides cells with specific positional identities on the anterior-posterior axis.</text>
</comment>
<dbReference type="EMBL" id="OY660874">
    <property type="protein sequence ID" value="CAJ1066956.1"/>
    <property type="molecule type" value="Genomic_DNA"/>
</dbReference>
<feature type="DNA-binding region" description="Homeobox" evidence="10">
    <location>
        <begin position="68"/>
        <end position="127"/>
    </location>
</feature>
<dbReference type="SUPFAM" id="SSF46689">
    <property type="entry name" value="Homeodomain-like"/>
    <property type="match status" value="1"/>
</dbReference>
<protein>
    <submittedName>
        <fullName evidence="14">Ventral expressed homeobox</fullName>
    </submittedName>
</protein>
<keyword evidence="5 10" id="KW-0238">DNA-binding</keyword>
<dbReference type="GO" id="GO:0005634">
    <property type="term" value="C:nucleus"/>
    <property type="evidence" value="ECO:0007669"/>
    <property type="project" value="UniProtKB-SubCell"/>
</dbReference>
<comment type="subcellular location">
    <subcellularLocation>
        <location evidence="2 10 11">Nucleus</location>
    </subcellularLocation>
</comment>
<evidence type="ECO:0000256" key="8">
    <source>
        <dbReference type="ARBA" id="ARBA00023242"/>
    </source>
</evidence>
<dbReference type="InterPro" id="IPR001356">
    <property type="entry name" value="HD"/>
</dbReference>
<keyword evidence="4" id="KW-0805">Transcription regulation</keyword>
<evidence type="ECO:0000313" key="14">
    <source>
        <dbReference type="EMBL" id="CAJ1066956.1"/>
    </source>
</evidence>
<evidence type="ECO:0000256" key="10">
    <source>
        <dbReference type="PROSITE-ProRule" id="PRU00108"/>
    </source>
</evidence>
<dbReference type="PRINTS" id="PR00024">
    <property type="entry name" value="HOMEOBOX"/>
</dbReference>
<dbReference type="GO" id="GO:0003677">
    <property type="term" value="F:DNA binding"/>
    <property type="evidence" value="ECO:0007669"/>
    <property type="project" value="UniProtKB-UniRule"/>
</dbReference>
<sequence>MANFSVEWLSRSYYEEVALGTKATEPHSKVHGANKDFTEDTSLTPTNNSCCDTSGSESEDSEGEASQRRRIRTKFTIEQISELEKIFSKHKYLGAEQRRKTAKRLRLSETQVKTWFQNRRMKLKREVQDLQPKFLPLPASVLPPLLFQHHGPSGQLSTGSGFYPQPLHRARYPAALHQFSGPPVIMPQHFY</sequence>
<dbReference type="PANTHER" id="PTHR24333:SF5">
    <property type="entry name" value="VENT HOMEOBOX"/>
    <property type="match status" value="1"/>
</dbReference>
<evidence type="ECO:0000256" key="7">
    <source>
        <dbReference type="ARBA" id="ARBA00023163"/>
    </source>
</evidence>
<dbReference type="InterPro" id="IPR020479">
    <property type="entry name" value="HD_metazoa"/>
</dbReference>
<comment type="similarity">
    <text evidence="9">Belongs to the BAR homeobox family.</text>
</comment>
<feature type="compositionally biased region" description="Basic and acidic residues" evidence="12">
    <location>
        <begin position="24"/>
        <end position="38"/>
    </location>
</feature>
<dbReference type="Pfam" id="PF00046">
    <property type="entry name" value="Homeodomain"/>
    <property type="match status" value="1"/>
</dbReference>
<name>A0AAV1G161_XYRNO</name>
<accession>A0AAV1G161</accession>
<evidence type="ECO:0000256" key="5">
    <source>
        <dbReference type="ARBA" id="ARBA00023125"/>
    </source>
</evidence>
<proteinExistence type="inferred from homology"/>
<dbReference type="PANTHER" id="PTHR24333">
    <property type="entry name" value="HOMEO BOX HB9 LIKE A-RELATED"/>
    <property type="match status" value="1"/>
</dbReference>